<keyword evidence="3" id="KW-1185">Reference proteome</keyword>
<dbReference type="AlphaFoldDB" id="A0AAD5MIX4"/>
<sequence>MSSDVGLLDLFWSLWIAMLDWPECSVPSDARLCRLEDALLRQVWHWLVNT</sequence>
<dbReference type="EMBL" id="JAHQIW010000518">
    <property type="protein sequence ID" value="KAJ1348541.1"/>
    <property type="molecule type" value="Genomic_DNA"/>
</dbReference>
<protein>
    <submittedName>
        <fullName evidence="2">Uncharacterized protein</fullName>
    </submittedName>
</protein>
<evidence type="ECO:0000313" key="3">
    <source>
        <dbReference type="Proteomes" id="UP001196413"/>
    </source>
</evidence>
<evidence type="ECO:0000256" key="1">
    <source>
        <dbReference type="SAM" id="SignalP"/>
    </source>
</evidence>
<keyword evidence="1" id="KW-0732">Signal</keyword>
<proteinExistence type="predicted"/>
<feature type="signal peptide" evidence="1">
    <location>
        <begin position="1"/>
        <end position="30"/>
    </location>
</feature>
<name>A0AAD5MIX4_PARTN</name>
<evidence type="ECO:0000313" key="2">
    <source>
        <dbReference type="EMBL" id="KAJ1348541.1"/>
    </source>
</evidence>
<dbReference type="Proteomes" id="UP001196413">
    <property type="component" value="Unassembled WGS sequence"/>
</dbReference>
<comment type="caution">
    <text evidence="2">The sequence shown here is derived from an EMBL/GenBank/DDBJ whole genome shotgun (WGS) entry which is preliminary data.</text>
</comment>
<reference evidence="2" key="1">
    <citation type="submission" date="2021-06" db="EMBL/GenBank/DDBJ databases">
        <title>Parelaphostrongylus tenuis whole genome reference sequence.</title>
        <authorList>
            <person name="Garwood T.J."/>
            <person name="Larsen P.A."/>
            <person name="Fountain-Jones N.M."/>
            <person name="Garbe J.R."/>
            <person name="Macchietto M.G."/>
            <person name="Kania S.A."/>
            <person name="Gerhold R.W."/>
            <person name="Richards J.E."/>
            <person name="Wolf T.M."/>
        </authorList>
    </citation>
    <scope>NUCLEOTIDE SEQUENCE</scope>
    <source>
        <strain evidence="2">MNPRO001-30</strain>
        <tissue evidence="2">Meninges</tissue>
    </source>
</reference>
<gene>
    <name evidence="2" type="ORF">KIN20_003864</name>
</gene>
<organism evidence="2 3">
    <name type="scientific">Parelaphostrongylus tenuis</name>
    <name type="common">Meningeal worm</name>
    <dbReference type="NCBI Taxonomy" id="148309"/>
    <lineage>
        <taxon>Eukaryota</taxon>
        <taxon>Metazoa</taxon>
        <taxon>Ecdysozoa</taxon>
        <taxon>Nematoda</taxon>
        <taxon>Chromadorea</taxon>
        <taxon>Rhabditida</taxon>
        <taxon>Rhabditina</taxon>
        <taxon>Rhabditomorpha</taxon>
        <taxon>Strongyloidea</taxon>
        <taxon>Metastrongylidae</taxon>
        <taxon>Parelaphostrongylus</taxon>
    </lineage>
</organism>
<accession>A0AAD5MIX4</accession>
<feature type="chain" id="PRO_5042017954" evidence="1">
    <location>
        <begin position="31"/>
        <end position="50"/>
    </location>
</feature>